<keyword evidence="3" id="KW-1185">Reference proteome</keyword>
<proteinExistence type="predicted"/>
<keyword evidence="1" id="KW-0472">Membrane</keyword>
<gene>
    <name evidence="2" type="ORF">ACFR99_05125</name>
</gene>
<reference evidence="2 3" key="1">
    <citation type="journal article" date="2019" name="Int. J. Syst. Evol. Microbiol.">
        <title>The Global Catalogue of Microorganisms (GCM) 10K type strain sequencing project: providing services to taxonomists for standard genome sequencing and annotation.</title>
        <authorList>
            <consortium name="The Broad Institute Genomics Platform"/>
            <consortium name="The Broad Institute Genome Sequencing Center for Infectious Disease"/>
            <person name="Wu L."/>
            <person name="Ma J."/>
        </authorList>
    </citation>
    <scope>NUCLEOTIDE SEQUENCE [LARGE SCALE GENOMIC DNA]</scope>
    <source>
        <strain evidence="2 3">CGMCC 1.12230</strain>
    </source>
</reference>
<organism evidence="2 3">
    <name type="scientific">Haloarchaeobius amylolyticus</name>
    <dbReference type="NCBI Taxonomy" id="1198296"/>
    <lineage>
        <taxon>Archaea</taxon>
        <taxon>Methanobacteriati</taxon>
        <taxon>Methanobacteriota</taxon>
        <taxon>Stenosarchaea group</taxon>
        <taxon>Halobacteria</taxon>
        <taxon>Halobacteriales</taxon>
        <taxon>Halorubellaceae</taxon>
        <taxon>Haloarchaeobius</taxon>
    </lineage>
</organism>
<dbReference type="Proteomes" id="UP001597076">
    <property type="component" value="Unassembled WGS sequence"/>
</dbReference>
<evidence type="ECO:0000313" key="3">
    <source>
        <dbReference type="Proteomes" id="UP001597076"/>
    </source>
</evidence>
<feature type="transmembrane region" description="Helical" evidence="1">
    <location>
        <begin position="21"/>
        <end position="41"/>
    </location>
</feature>
<protein>
    <submittedName>
        <fullName evidence="2">Uncharacterized protein</fullName>
    </submittedName>
</protein>
<evidence type="ECO:0000256" key="1">
    <source>
        <dbReference type="SAM" id="Phobius"/>
    </source>
</evidence>
<dbReference type="EMBL" id="JBHUDI010000003">
    <property type="protein sequence ID" value="MFD1562927.1"/>
    <property type="molecule type" value="Genomic_DNA"/>
</dbReference>
<dbReference type="AlphaFoldDB" id="A0ABD6BCX9"/>
<name>A0ABD6BCX9_9EURY</name>
<keyword evidence="1" id="KW-1133">Transmembrane helix</keyword>
<keyword evidence="1" id="KW-0812">Transmembrane</keyword>
<comment type="caution">
    <text evidence="2">The sequence shown here is derived from an EMBL/GenBank/DDBJ whole genome shotgun (WGS) entry which is preliminary data.</text>
</comment>
<sequence length="50" mass="5384">MSVNQRSDIIDEEQELSRMAAISLGAWLAITVAAVILLLLFGDVLASLIL</sequence>
<evidence type="ECO:0000313" key="2">
    <source>
        <dbReference type="EMBL" id="MFD1562927.1"/>
    </source>
</evidence>
<dbReference type="RefSeq" id="WP_390284993.1">
    <property type="nucleotide sequence ID" value="NZ_JBHUDI010000003.1"/>
</dbReference>
<accession>A0ABD6BCX9</accession>